<evidence type="ECO:0000313" key="3">
    <source>
        <dbReference type="EMBL" id="WAL65921.1"/>
    </source>
</evidence>
<dbReference type="Gene3D" id="1.10.10.10">
    <property type="entry name" value="Winged helix-like DNA-binding domain superfamily/Winged helix DNA-binding domain"/>
    <property type="match status" value="1"/>
</dbReference>
<protein>
    <submittedName>
        <fullName evidence="3">PadR family transcriptional regulator</fullName>
    </submittedName>
</protein>
<evidence type="ECO:0000256" key="1">
    <source>
        <dbReference type="SAM" id="MobiDB-lite"/>
    </source>
</evidence>
<evidence type="ECO:0000313" key="4">
    <source>
        <dbReference type="Proteomes" id="UP001163203"/>
    </source>
</evidence>
<accession>A0ABY7B0U7</accession>
<dbReference type="Pfam" id="PF03551">
    <property type="entry name" value="PadR"/>
    <property type="match status" value="1"/>
</dbReference>
<organism evidence="3 4">
    <name type="scientific">Amycolatopsis cynarae</name>
    <dbReference type="NCBI Taxonomy" id="2995223"/>
    <lineage>
        <taxon>Bacteria</taxon>
        <taxon>Bacillati</taxon>
        <taxon>Actinomycetota</taxon>
        <taxon>Actinomycetes</taxon>
        <taxon>Pseudonocardiales</taxon>
        <taxon>Pseudonocardiaceae</taxon>
        <taxon>Amycolatopsis</taxon>
    </lineage>
</organism>
<dbReference type="InterPro" id="IPR005149">
    <property type="entry name" value="Tscrpt_reg_PadR_N"/>
</dbReference>
<dbReference type="Proteomes" id="UP001163203">
    <property type="component" value="Chromosome"/>
</dbReference>
<evidence type="ECO:0000259" key="2">
    <source>
        <dbReference type="Pfam" id="PF03551"/>
    </source>
</evidence>
<sequence>MYTGLESRPHDLDDNAEMLELAILGFLFEQPLHGYELRTRIAALTGHIRPIAEGTLYPKIKRMEQAGLLSRRTEPGQAAAPRHVLTLTDAGRTALRARLRSPEELDVSDENRWYVVLAFLRHLDDPAAEAAVLRRRLTFLEEPTSFFYERGRPLSAEDFDDPYRQGMLTIAKATSQAELAWLRKTLRQLEKSDSQAQHASETGATRGTTTQRGQGTASTG</sequence>
<dbReference type="PANTHER" id="PTHR33169">
    <property type="entry name" value="PADR-FAMILY TRANSCRIPTIONAL REGULATOR"/>
    <property type="match status" value="1"/>
</dbReference>
<dbReference type="EMBL" id="CP113836">
    <property type="protein sequence ID" value="WAL65921.1"/>
    <property type="molecule type" value="Genomic_DNA"/>
</dbReference>
<reference evidence="3" key="1">
    <citation type="submission" date="2022-11" db="EMBL/GenBank/DDBJ databases">
        <authorList>
            <person name="Mo P."/>
        </authorList>
    </citation>
    <scope>NUCLEOTIDE SEQUENCE</scope>
    <source>
        <strain evidence="3">HUAS 11-8</strain>
    </source>
</reference>
<feature type="region of interest" description="Disordered" evidence="1">
    <location>
        <begin position="192"/>
        <end position="220"/>
    </location>
</feature>
<dbReference type="RefSeq" id="WP_268756067.1">
    <property type="nucleotide sequence ID" value="NZ_CP113836.1"/>
</dbReference>
<dbReference type="InterPro" id="IPR052509">
    <property type="entry name" value="Metal_resp_DNA-bind_regulator"/>
</dbReference>
<dbReference type="PANTHER" id="PTHR33169:SF26">
    <property type="entry name" value="CONSERVED PROTEIN"/>
    <property type="match status" value="1"/>
</dbReference>
<keyword evidence="4" id="KW-1185">Reference proteome</keyword>
<feature type="domain" description="Transcription regulator PadR N-terminal" evidence="2">
    <location>
        <begin position="23"/>
        <end position="96"/>
    </location>
</feature>
<dbReference type="InterPro" id="IPR036390">
    <property type="entry name" value="WH_DNA-bd_sf"/>
</dbReference>
<feature type="compositionally biased region" description="Low complexity" evidence="1">
    <location>
        <begin position="202"/>
        <end position="220"/>
    </location>
</feature>
<dbReference type="InterPro" id="IPR036388">
    <property type="entry name" value="WH-like_DNA-bd_sf"/>
</dbReference>
<gene>
    <name evidence="3" type="ORF">ORV05_34560</name>
</gene>
<proteinExistence type="predicted"/>
<dbReference type="SUPFAM" id="SSF46785">
    <property type="entry name" value="Winged helix' DNA-binding domain"/>
    <property type="match status" value="1"/>
</dbReference>
<name>A0ABY7B0U7_9PSEU</name>